<dbReference type="PANTHER" id="PTHR43004:SF21">
    <property type="entry name" value="FAD-BINDING DOMAIN-CONTAINING PROTEIN-RELATED"/>
    <property type="match status" value="1"/>
</dbReference>
<evidence type="ECO:0000313" key="7">
    <source>
        <dbReference type="Proteomes" id="UP001595075"/>
    </source>
</evidence>
<name>A0ABR4BV24_9HELO</name>
<feature type="region of interest" description="Disordered" evidence="4">
    <location>
        <begin position="1"/>
        <end position="21"/>
    </location>
</feature>
<dbReference type="SUPFAM" id="SSF51905">
    <property type="entry name" value="FAD/NAD(P)-binding domain"/>
    <property type="match status" value="1"/>
</dbReference>
<accession>A0ABR4BV24</accession>
<dbReference type="Gene3D" id="3.30.9.10">
    <property type="entry name" value="D-Amino Acid Oxidase, subunit A, domain 2"/>
    <property type="match status" value="1"/>
</dbReference>
<evidence type="ECO:0000313" key="6">
    <source>
        <dbReference type="EMBL" id="KAL2061490.1"/>
    </source>
</evidence>
<dbReference type="InterPro" id="IPR002938">
    <property type="entry name" value="FAD-bd"/>
</dbReference>
<evidence type="ECO:0000259" key="5">
    <source>
        <dbReference type="Pfam" id="PF01494"/>
    </source>
</evidence>
<evidence type="ECO:0000256" key="3">
    <source>
        <dbReference type="ARBA" id="ARBA00023002"/>
    </source>
</evidence>
<dbReference type="Gene3D" id="3.40.30.120">
    <property type="match status" value="1"/>
</dbReference>
<dbReference type="InterPro" id="IPR036188">
    <property type="entry name" value="FAD/NAD-bd_sf"/>
</dbReference>
<dbReference type="Gene3D" id="3.50.50.60">
    <property type="entry name" value="FAD/NAD(P)-binding domain"/>
    <property type="match status" value="1"/>
</dbReference>
<dbReference type="Pfam" id="PF21274">
    <property type="entry name" value="Rng_hyd_C"/>
    <property type="match status" value="1"/>
</dbReference>
<keyword evidence="2" id="KW-0274">FAD</keyword>
<keyword evidence="3" id="KW-0560">Oxidoreductase</keyword>
<protein>
    <recommendedName>
        <fullName evidence="5">FAD-binding domain-containing protein</fullName>
    </recommendedName>
</protein>
<dbReference type="Proteomes" id="UP001595075">
    <property type="component" value="Unassembled WGS sequence"/>
</dbReference>
<reference evidence="6 7" key="1">
    <citation type="journal article" date="2024" name="Commun. Biol.">
        <title>Comparative genomic analysis of thermophilic fungi reveals convergent evolutionary adaptations and gene losses.</title>
        <authorList>
            <person name="Steindorff A.S."/>
            <person name="Aguilar-Pontes M.V."/>
            <person name="Robinson A.J."/>
            <person name="Andreopoulos B."/>
            <person name="LaButti K."/>
            <person name="Kuo A."/>
            <person name="Mondo S."/>
            <person name="Riley R."/>
            <person name="Otillar R."/>
            <person name="Haridas S."/>
            <person name="Lipzen A."/>
            <person name="Grimwood J."/>
            <person name="Schmutz J."/>
            <person name="Clum A."/>
            <person name="Reid I.D."/>
            <person name="Moisan M.C."/>
            <person name="Butler G."/>
            <person name="Nguyen T.T.M."/>
            <person name="Dewar K."/>
            <person name="Conant G."/>
            <person name="Drula E."/>
            <person name="Henrissat B."/>
            <person name="Hansel C."/>
            <person name="Singer S."/>
            <person name="Hutchinson M.I."/>
            <person name="de Vries R.P."/>
            <person name="Natvig D.O."/>
            <person name="Powell A.J."/>
            <person name="Tsang A."/>
            <person name="Grigoriev I.V."/>
        </authorList>
    </citation>
    <scope>NUCLEOTIDE SEQUENCE [LARGE SCALE GENOMIC DNA]</scope>
    <source>
        <strain evidence="6 7">CBS 494.80</strain>
    </source>
</reference>
<comment type="caution">
    <text evidence="6">The sequence shown here is derived from an EMBL/GenBank/DDBJ whole genome shotgun (WGS) entry which is preliminary data.</text>
</comment>
<feature type="compositionally biased region" description="Polar residues" evidence="4">
    <location>
        <begin position="1"/>
        <end position="12"/>
    </location>
</feature>
<dbReference type="InterPro" id="IPR050641">
    <property type="entry name" value="RIFMO-like"/>
</dbReference>
<dbReference type="Pfam" id="PF01494">
    <property type="entry name" value="FAD_binding_3"/>
    <property type="match status" value="1"/>
</dbReference>
<evidence type="ECO:0000256" key="4">
    <source>
        <dbReference type="SAM" id="MobiDB-lite"/>
    </source>
</evidence>
<organism evidence="6 7">
    <name type="scientific">Oculimacula yallundae</name>
    <dbReference type="NCBI Taxonomy" id="86028"/>
    <lineage>
        <taxon>Eukaryota</taxon>
        <taxon>Fungi</taxon>
        <taxon>Dikarya</taxon>
        <taxon>Ascomycota</taxon>
        <taxon>Pezizomycotina</taxon>
        <taxon>Leotiomycetes</taxon>
        <taxon>Helotiales</taxon>
        <taxon>Ploettnerulaceae</taxon>
        <taxon>Oculimacula</taxon>
    </lineage>
</organism>
<evidence type="ECO:0000256" key="1">
    <source>
        <dbReference type="ARBA" id="ARBA00022630"/>
    </source>
</evidence>
<feature type="domain" description="FAD-binding" evidence="5">
    <location>
        <begin position="31"/>
        <end position="396"/>
    </location>
</feature>
<evidence type="ECO:0000256" key="2">
    <source>
        <dbReference type="ARBA" id="ARBA00022827"/>
    </source>
</evidence>
<keyword evidence="1" id="KW-0285">Flavoprotein</keyword>
<dbReference type="EMBL" id="JAZHXI010000018">
    <property type="protein sequence ID" value="KAL2061490.1"/>
    <property type="molecule type" value="Genomic_DNA"/>
</dbReference>
<dbReference type="PANTHER" id="PTHR43004">
    <property type="entry name" value="TRK SYSTEM POTASSIUM UPTAKE PROTEIN"/>
    <property type="match status" value="1"/>
</dbReference>
<gene>
    <name evidence="6" type="ORF">VTL71DRAFT_6867</name>
</gene>
<keyword evidence="7" id="KW-1185">Reference proteome</keyword>
<dbReference type="PRINTS" id="PR00420">
    <property type="entry name" value="RNGMNOXGNASE"/>
</dbReference>
<proteinExistence type="predicted"/>
<sequence length="622" mass="69005">MTVPNLSTTKGATTEEEDNTLPTEILPNECILIVGGGPVGLFLSKTLSHYGVRSVVLERNETTTRWPKMDLTNVRSMELFRRLGLAQRLRDQGVSSHIPYTVRVSTGLHKDESVVSWFHPGVDEYRTQIAAKNDGTMPLEPWQRLSQAVFEKWLKAICDESPLIDARFGQRVEKVEQVGGGAKVTVFDVKTRQKKVIYSRYIVGCDGASSMIRRSMGIPLVGGPVPAYVLLVHFKSRDLRRLHAQGRFWHLFFIGDNGFSGAAISQNEIDTWTTHLFLPLDQDPDTVSSQEAVETVLGGIHGRYEIKIDEVLVRSTYRPSIAIADNYSVPGGNIFLAGDAAHQNIPTGGYGMNMGLADAFELGWKLAAVVNGFADAPLLDSYETERRAVAVSSIERSGVHMKVHSDTSEILGGHAEALDQDTVEGRRLRAAIQEHYEKNDGENTDLGTEMGYCYQSPVIVTDGTQTPDLTPAKYTPTTYPGSRAPHVYLRDGTAIFDHYGLYYTLIEFSDGVNHGSMFLLKAAEEGWVPVKHAKLIEEEHAHGVWGRRMVLVRPDGHVAWRADELEDLATAKKIIATIRGAFSPSLNGKQSHQKPVTTFTATVENDSQDKEYVMERMGEYQI</sequence>